<dbReference type="RefSeq" id="WP_052472006.1">
    <property type="nucleotide sequence ID" value="NZ_CP007151.1"/>
</dbReference>
<dbReference type="HOGENOM" id="CLU_1119118_0_0_6"/>
<dbReference type="GO" id="GO:0016020">
    <property type="term" value="C:membrane"/>
    <property type="evidence" value="ECO:0007669"/>
    <property type="project" value="UniProtKB-SubCell"/>
</dbReference>
<sequence>MSAAFLAHTLLLSGFPSPFQEPDDAHHRVSVELIAPGTVTRPERPTATALANNRNPRFEVSPLQTETKRSQSEPVAQTTSTMTSTPARAGEQAPLVEPQPVATATRITESPDEQDPYLVKLAVHLGHALEKLREPAITQLSERRAMEIELQLLNNGALTRARVLKSTGLKRIDDAAYRASLAASPYPEPPVGGQSRFEIELVFSPNRF</sequence>
<dbReference type="InterPro" id="IPR006260">
    <property type="entry name" value="TonB/TolA_C"/>
</dbReference>
<keyword evidence="2" id="KW-0812">Transmembrane</keyword>
<dbReference type="EMBL" id="CP007151">
    <property type="protein sequence ID" value="AHI28764.1"/>
    <property type="molecule type" value="Genomic_DNA"/>
</dbReference>
<proteinExistence type="predicted"/>
<evidence type="ECO:0000256" key="1">
    <source>
        <dbReference type="ARBA" id="ARBA00004167"/>
    </source>
</evidence>
<evidence type="ECO:0000256" key="5">
    <source>
        <dbReference type="SAM" id="MobiDB-lite"/>
    </source>
</evidence>
<dbReference type="AlphaFoldDB" id="W5YIT0"/>
<evidence type="ECO:0000256" key="4">
    <source>
        <dbReference type="ARBA" id="ARBA00023136"/>
    </source>
</evidence>
<comment type="subcellular location">
    <subcellularLocation>
        <location evidence="1">Membrane</location>
        <topology evidence="1">Single-pass membrane protein</topology>
    </subcellularLocation>
</comment>
<evidence type="ECO:0000313" key="6">
    <source>
        <dbReference type="EMBL" id="AHI28764.1"/>
    </source>
</evidence>
<keyword evidence="4" id="KW-0472">Membrane</keyword>
<keyword evidence="3" id="KW-1133">Transmembrane helix</keyword>
<dbReference type="NCBIfam" id="TIGR01352">
    <property type="entry name" value="tonB_Cterm"/>
    <property type="match status" value="1"/>
</dbReference>
<dbReference type="Gene3D" id="3.30.1150.10">
    <property type="match status" value="1"/>
</dbReference>
<dbReference type="KEGG" id="msx:AU14_09425"/>
<evidence type="ECO:0000256" key="2">
    <source>
        <dbReference type="ARBA" id="ARBA00022692"/>
    </source>
</evidence>
<feature type="region of interest" description="Disordered" evidence="5">
    <location>
        <begin position="42"/>
        <end position="111"/>
    </location>
</feature>
<organism evidence="6 7">
    <name type="scientific">Marinobacter similis</name>
    <dbReference type="NCBI Taxonomy" id="1420916"/>
    <lineage>
        <taxon>Bacteria</taxon>
        <taxon>Pseudomonadati</taxon>
        <taxon>Pseudomonadota</taxon>
        <taxon>Gammaproteobacteria</taxon>
        <taxon>Pseudomonadales</taxon>
        <taxon>Marinobacteraceae</taxon>
        <taxon>Marinobacter</taxon>
    </lineage>
</organism>
<evidence type="ECO:0000256" key="3">
    <source>
        <dbReference type="ARBA" id="ARBA00022989"/>
    </source>
</evidence>
<accession>W5YIT0</accession>
<dbReference type="OrthoDB" id="6368008at2"/>
<gene>
    <name evidence="6" type="ORF">AU14_09425</name>
</gene>
<reference evidence="6 7" key="1">
    <citation type="journal article" date="2014" name="Genome Announc.">
        <title>Draft Genome Sequences of Marinobacter similis A3d10T and Marinobacter salarius R9SW1T.</title>
        <authorList>
            <person name="Ivanova E.P."/>
            <person name="Ng H.J."/>
            <person name="Webb H.K."/>
            <person name="Feng G."/>
            <person name="Oshima K."/>
            <person name="Hattori M."/>
            <person name="Ohkuma M."/>
            <person name="Sergeev A.F."/>
            <person name="Mikhailov V.V."/>
            <person name="Crawford R.J."/>
            <person name="Sawabe T."/>
        </authorList>
    </citation>
    <scope>NUCLEOTIDE SEQUENCE [LARGE SCALE GENOMIC DNA]</scope>
    <source>
        <strain evidence="6 7">A3d10</strain>
    </source>
</reference>
<dbReference type="Pfam" id="PF13103">
    <property type="entry name" value="TonB_2"/>
    <property type="match status" value="1"/>
</dbReference>
<feature type="compositionally biased region" description="Polar residues" evidence="5">
    <location>
        <begin position="72"/>
        <end position="86"/>
    </location>
</feature>
<keyword evidence="7" id="KW-1185">Reference proteome</keyword>
<dbReference type="Proteomes" id="UP000061489">
    <property type="component" value="Chromosome"/>
</dbReference>
<evidence type="ECO:0000313" key="7">
    <source>
        <dbReference type="Proteomes" id="UP000061489"/>
    </source>
</evidence>
<dbReference type="SUPFAM" id="SSF74653">
    <property type="entry name" value="TolA/TonB C-terminal domain"/>
    <property type="match status" value="1"/>
</dbReference>
<protein>
    <submittedName>
        <fullName evidence="6">Energry transducer TonB</fullName>
    </submittedName>
</protein>
<name>W5YIT0_9GAMM</name>